<keyword evidence="4 7" id="KW-0689">Ribosomal protein</keyword>
<evidence type="ECO:0000256" key="1">
    <source>
        <dbReference type="ARBA" id="ARBA00009451"/>
    </source>
</evidence>
<dbReference type="NCBIfam" id="TIGR01044">
    <property type="entry name" value="rplV_bact"/>
    <property type="match status" value="1"/>
</dbReference>
<sequence length="183" mass="20233">MLNVRRLNEIIDDSSLEVEDFASTLDINAACSPVKAVKNWKKGLMKPQPKDDDIDALANKLEVDASELKAWKAALRYAPQSARKVRLVADLIRGRHVRDAEDILKFTPKRSAAMVLQVLKSAVANADEAEADVESLYVAEARVDGAGRRIGTKGFIPKDRGRAHPIRKEACHIHVTVAQITEE</sequence>
<dbReference type="GO" id="GO:0006412">
    <property type="term" value="P:translation"/>
    <property type="evidence" value="ECO:0007669"/>
    <property type="project" value="UniProtKB-UniRule"/>
</dbReference>
<evidence type="ECO:0000256" key="3">
    <source>
        <dbReference type="ARBA" id="ARBA00022884"/>
    </source>
</evidence>
<dbReference type="InterPro" id="IPR036394">
    <property type="entry name" value="Ribosomal_uL22_sf"/>
</dbReference>
<comment type="function">
    <text evidence="7 10">This protein binds specifically to 23S rRNA; its binding is stimulated by other ribosomal proteins, e.g., L4, L17, and L20. It is important during the early stages of 50S assembly. It makes multiple contacts with different domains of the 23S rRNA in the assembled 50S subunit and ribosome.</text>
</comment>
<comment type="similarity">
    <text evidence="1 7 8">Belongs to the universal ribosomal protein uL22 family.</text>
</comment>
<gene>
    <name evidence="7 11" type="primary">rplV</name>
    <name evidence="11" type="ORF">STSP1_02075</name>
</gene>
<dbReference type="InterPro" id="IPR047867">
    <property type="entry name" value="Ribosomal_uL22_bac/org-type"/>
</dbReference>
<evidence type="ECO:0000256" key="9">
    <source>
        <dbReference type="RuleBase" id="RU004006"/>
    </source>
</evidence>
<dbReference type="Proteomes" id="UP000193334">
    <property type="component" value="Chromosome"/>
</dbReference>
<protein>
    <recommendedName>
        <fullName evidence="6 7">Large ribosomal subunit protein uL22</fullName>
    </recommendedName>
</protein>
<dbReference type="HAMAP" id="MF_01331_B">
    <property type="entry name" value="Ribosomal_uL22_B"/>
    <property type="match status" value="1"/>
</dbReference>
<proteinExistence type="inferred from homology"/>
<dbReference type="SUPFAM" id="SSF54843">
    <property type="entry name" value="Ribosomal protein L22"/>
    <property type="match status" value="1"/>
</dbReference>
<dbReference type="PANTHER" id="PTHR13501:SF8">
    <property type="entry name" value="LARGE RIBOSOMAL SUBUNIT PROTEIN UL22M"/>
    <property type="match status" value="1"/>
</dbReference>
<dbReference type="KEGG" id="pbp:STSP1_02075"/>
<dbReference type="EMBL" id="CP021023">
    <property type="protein sequence ID" value="ARN57654.1"/>
    <property type="molecule type" value="Genomic_DNA"/>
</dbReference>
<evidence type="ECO:0000256" key="4">
    <source>
        <dbReference type="ARBA" id="ARBA00022980"/>
    </source>
</evidence>
<dbReference type="RefSeq" id="WP_226997481.1">
    <property type="nucleotide sequence ID" value="NZ_CP021023.1"/>
</dbReference>
<reference evidence="12" key="1">
    <citation type="submission" date="2017-04" db="EMBL/GenBank/DDBJ databases">
        <title>Comparative genomics and description of representatives of a novel lineage of planctomycetes thriving in anoxic sediments.</title>
        <authorList>
            <person name="Spring S."/>
            <person name="Bunk B."/>
            <person name="Sproer C."/>
        </authorList>
    </citation>
    <scope>NUCLEOTIDE SEQUENCE [LARGE SCALE GENOMIC DNA]</scope>
    <source>
        <strain evidence="12">ST-PulAB-D4</strain>
    </source>
</reference>
<dbReference type="Pfam" id="PF00237">
    <property type="entry name" value="Ribosomal_L22"/>
    <property type="match status" value="1"/>
</dbReference>
<evidence type="ECO:0000256" key="7">
    <source>
        <dbReference type="HAMAP-Rule" id="MF_01331"/>
    </source>
</evidence>
<dbReference type="STRING" id="1941349.STSP1_02075"/>
<keyword evidence="12" id="KW-1185">Reference proteome</keyword>
<dbReference type="InterPro" id="IPR005727">
    <property type="entry name" value="Ribosomal_uL22_bac/chlpt-type"/>
</dbReference>
<dbReference type="GO" id="GO:0003735">
    <property type="term" value="F:structural constituent of ribosome"/>
    <property type="evidence" value="ECO:0007669"/>
    <property type="project" value="InterPro"/>
</dbReference>
<dbReference type="PANTHER" id="PTHR13501">
    <property type="entry name" value="CHLOROPLAST 50S RIBOSOMAL PROTEIN L22-RELATED"/>
    <property type="match status" value="1"/>
</dbReference>
<evidence type="ECO:0000256" key="10">
    <source>
        <dbReference type="RuleBase" id="RU004008"/>
    </source>
</evidence>
<dbReference type="AlphaFoldDB" id="A0A1W6LPF1"/>
<comment type="function">
    <text evidence="7">The globular domain of the protein is located near the polypeptide exit tunnel on the outside of the subunit, while an extended beta-hairpin is found that lines the wall of the exit tunnel in the center of the 70S ribosome.</text>
</comment>
<dbReference type="InterPro" id="IPR001063">
    <property type="entry name" value="Ribosomal_uL22"/>
</dbReference>
<accession>A0A1W6LPF1</accession>
<comment type="subunit">
    <text evidence="7 9">Part of the 50S ribosomal subunit.</text>
</comment>
<keyword evidence="3 7" id="KW-0694">RNA-binding</keyword>
<evidence type="ECO:0000256" key="2">
    <source>
        <dbReference type="ARBA" id="ARBA00022730"/>
    </source>
</evidence>
<dbReference type="Gene3D" id="3.90.470.10">
    <property type="entry name" value="Ribosomal protein L22/L17"/>
    <property type="match status" value="1"/>
</dbReference>
<evidence type="ECO:0000313" key="11">
    <source>
        <dbReference type="EMBL" id="ARN57654.1"/>
    </source>
</evidence>
<organism evidence="11 12">
    <name type="scientific">Sedimentisphaera salicampi</name>
    <dbReference type="NCBI Taxonomy" id="1941349"/>
    <lineage>
        <taxon>Bacteria</taxon>
        <taxon>Pseudomonadati</taxon>
        <taxon>Planctomycetota</taxon>
        <taxon>Phycisphaerae</taxon>
        <taxon>Sedimentisphaerales</taxon>
        <taxon>Sedimentisphaeraceae</taxon>
        <taxon>Sedimentisphaera</taxon>
    </lineage>
</organism>
<keyword evidence="2 7" id="KW-0699">rRNA-binding</keyword>
<dbReference type="CDD" id="cd00336">
    <property type="entry name" value="Ribosomal_L22"/>
    <property type="match status" value="1"/>
</dbReference>
<name>A0A1W6LPF1_9BACT</name>
<evidence type="ECO:0000256" key="5">
    <source>
        <dbReference type="ARBA" id="ARBA00023274"/>
    </source>
</evidence>
<evidence type="ECO:0000256" key="6">
    <source>
        <dbReference type="ARBA" id="ARBA00035207"/>
    </source>
</evidence>
<evidence type="ECO:0000313" key="12">
    <source>
        <dbReference type="Proteomes" id="UP000193334"/>
    </source>
</evidence>
<dbReference type="GO" id="GO:0019843">
    <property type="term" value="F:rRNA binding"/>
    <property type="evidence" value="ECO:0007669"/>
    <property type="project" value="UniProtKB-UniRule"/>
</dbReference>
<keyword evidence="5 7" id="KW-0687">Ribonucleoprotein</keyword>
<dbReference type="GO" id="GO:0022625">
    <property type="term" value="C:cytosolic large ribosomal subunit"/>
    <property type="evidence" value="ECO:0007669"/>
    <property type="project" value="TreeGrafter"/>
</dbReference>
<evidence type="ECO:0000256" key="8">
    <source>
        <dbReference type="RuleBase" id="RU004005"/>
    </source>
</evidence>